<evidence type="ECO:0000313" key="2">
    <source>
        <dbReference type="EMBL" id="TGO85108.1"/>
    </source>
</evidence>
<feature type="compositionally biased region" description="Low complexity" evidence="1">
    <location>
        <begin position="7"/>
        <end position="21"/>
    </location>
</feature>
<protein>
    <submittedName>
        <fullName evidence="2">Uncharacterized protein</fullName>
    </submittedName>
</protein>
<feature type="compositionally biased region" description="Low complexity" evidence="1">
    <location>
        <begin position="150"/>
        <end position="164"/>
    </location>
</feature>
<organism evidence="2 3">
    <name type="scientific">Botrytis porri</name>
    <dbReference type="NCBI Taxonomy" id="87229"/>
    <lineage>
        <taxon>Eukaryota</taxon>
        <taxon>Fungi</taxon>
        <taxon>Dikarya</taxon>
        <taxon>Ascomycota</taxon>
        <taxon>Pezizomycotina</taxon>
        <taxon>Leotiomycetes</taxon>
        <taxon>Helotiales</taxon>
        <taxon>Sclerotiniaceae</taxon>
        <taxon>Botrytis</taxon>
    </lineage>
</organism>
<keyword evidence="3" id="KW-1185">Reference proteome</keyword>
<gene>
    <name evidence="2" type="ORF">BPOR_0430g00020</name>
</gene>
<feature type="compositionally biased region" description="Low complexity" evidence="1">
    <location>
        <begin position="346"/>
        <end position="355"/>
    </location>
</feature>
<feature type="region of interest" description="Disordered" evidence="1">
    <location>
        <begin position="1"/>
        <end position="28"/>
    </location>
</feature>
<name>A0A4Z1KHU0_9HELO</name>
<dbReference type="EMBL" id="PQXO01000429">
    <property type="protein sequence ID" value="TGO85108.1"/>
    <property type="molecule type" value="Genomic_DNA"/>
</dbReference>
<feature type="region of interest" description="Disordered" evidence="1">
    <location>
        <begin position="241"/>
        <end position="363"/>
    </location>
</feature>
<evidence type="ECO:0000256" key="1">
    <source>
        <dbReference type="SAM" id="MobiDB-lite"/>
    </source>
</evidence>
<comment type="caution">
    <text evidence="2">The sequence shown here is derived from an EMBL/GenBank/DDBJ whole genome shotgun (WGS) entry which is preliminary data.</text>
</comment>
<sequence length="363" mass="41065">MPSRKLNTSPNTNNNPSTSFPKPHNTFHQNNWITMTETTISEDADIKCTPMPNQKKPTSPVIDISTDSSTSHYISIPERETSCEASYEASCYIGRETEIGTATGFPRYSPRVVDQPPRFLERDGCRCDIDSGFDMEINPDNDDDNDEYHYTSTPTYTHTTEPSSFPSPSPSPSPPHPSHPHPYPHSPHSPPPQSSQLSHIPRTPHSLHIPSLISFFPALKNRDEHFTTYFKNVHFFKDHISIPREPESESGSQSRDTSDPDSELNPDDSPRDEQSKEEEEEEEDKKQQQQNFIPEDKGNKTIDPRIRIDRGESSPRTSSILQISVLDEEVDHESYERDPYPESEFDISSTSSSSVSEDKVDGC</sequence>
<proteinExistence type="predicted"/>
<accession>A0A4Z1KHU0</accession>
<feature type="compositionally biased region" description="Acidic residues" evidence="1">
    <location>
        <begin position="136"/>
        <end position="146"/>
    </location>
</feature>
<feature type="compositionally biased region" description="Pro residues" evidence="1">
    <location>
        <begin position="165"/>
        <end position="193"/>
    </location>
</feature>
<evidence type="ECO:0000313" key="3">
    <source>
        <dbReference type="Proteomes" id="UP000297280"/>
    </source>
</evidence>
<dbReference type="AlphaFoldDB" id="A0A4Z1KHU0"/>
<reference evidence="2 3" key="1">
    <citation type="submission" date="2017-12" db="EMBL/GenBank/DDBJ databases">
        <title>Comparative genomics of Botrytis spp.</title>
        <authorList>
            <person name="Valero-Jimenez C.A."/>
            <person name="Tapia P."/>
            <person name="Veloso J."/>
            <person name="Silva-Moreno E."/>
            <person name="Staats M."/>
            <person name="Valdes J.H."/>
            <person name="Van Kan J.A.L."/>
        </authorList>
    </citation>
    <scope>NUCLEOTIDE SEQUENCE [LARGE SCALE GENOMIC DNA]</scope>
    <source>
        <strain evidence="2 3">MUCL3349</strain>
    </source>
</reference>
<dbReference type="Proteomes" id="UP000297280">
    <property type="component" value="Unassembled WGS sequence"/>
</dbReference>
<feature type="compositionally biased region" description="Basic and acidic residues" evidence="1">
    <location>
        <begin position="294"/>
        <end position="313"/>
    </location>
</feature>
<feature type="region of interest" description="Disordered" evidence="1">
    <location>
        <begin position="136"/>
        <end position="205"/>
    </location>
</feature>
<dbReference type="OrthoDB" id="3561969at2759"/>